<name>A7ME12_PROMT</name>
<dbReference type="RefSeq" id="WP_011295163.1">
    <property type="nucleotide sequence ID" value="NC_007335.2"/>
</dbReference>
<keyword evidence="2" id="KW-1185">Reference proteome</keyword>
<dbReference type="EMBL" id="CP000095">
    <property type="protein sequence ID" value="ABU24100.1"/>
    <property type="molecule type" value="Genomic_DNA"/>
</dbReference>
<reference evidence="1 2" key="1">
    <citation type="journal article" date="2007" name="PLoS Genet.">
        <title>Patterns and implications of gene gain and loss in the evolution of Prochlorococcus.</title>
        <authorList>
            <person name="Kettler G.C."/>
            <person name="Martiny A.C."/>
            <person name="Huang K."/>
            <person name="Zucker J."/>
            <person name="Coleman M.L."/>
            <person name="Rodrigue S."/>
            <person name="Chen F."/>
            <person name="Lapidus A."/>
            <person name="Ferriera S."/>
            <person name="Johnson J."/>
            <person name="Steglich C."/>
            <person name="Church G.M."/>
            <person name="Richardson P."/>
            <person name="Chisholm S.W."/>
        </authorList>
    </citation>
    <scope>NUCLEOTIDE SEQUENCE [LARGE SCALE GENOMIC DNA]</scope>
    <source>
        <strain evidence="1 2">NATL2A</strain>
    </source>
</reference>
<dbReference type="Proteomes" id="UP000002535">
    <property type="component" value="Chromosome"/>
</dbReference>
<sequence length="60" mass="6532">MANVTIDGKEYDVDSLSKEAKEQLASLKFVQGEIQRLQAQMAVCQTAAAAYSNALKNLLD</sequence>
<dbReference type="HOGENOM" id="CLU_193779_1_0_3"/>
<proteinExistence type="predicted"/>
<evidence type="ECO:0000313" key="2">
    <source>
        <dbReference type="Proteomes" id="UP000002535"/>
    </source>
</evidence>
<evidence type="ECO:0000313" key="1">
    <source>
        <dbReference type="EMBL" id="ABU24100.1"/>
    </source>
</evidence>
<dbReference type="AlphaFoldDB" id="A7ME12"/>
<accession>A7ME12</accession>
<gene>
    <name evidence="1" type="ordered locus">PMN2A_2181</name>
</gene>
<dbReference type="STRING" id="59920.PMN2A_2181"/>
<protein>
    <submittedName>
        <fullName evidence="1">Uncharacterized protein</fullName>
    </submittedName>
</protein>
<organism evidence="1 2">
    <name type="scientific">Prochlorococcus marinus (strain NATL2A)</name>
    <dbReference type="NCBI Taxonomy" id="59920"/>
    <lineage>
        <taxon>Bacteria</taxon>
        <taxon>Bacillati</taxon>
        <taxon>Cyanobacteriota</taxon>
        <taxon>Cyanophyceae</taxon>
        <taxon>Synechococcales</taxon>
        <taxon>Prochlorococcaceae</taxon>
        <taxon>Prochlorococcus</taxon>
    </lineage>
</organism>
<dbReference type="OrthoDB" id="542469at2"/>
<dbReference type="KEGG" id="pmn:PMN2A_2181"/>